<accession>W8VY39</accession>
<dbReference type="GeneID" id="18506874"/>
<proteinExistence type="predicted"/>
<dbReference type="RefSeq" id="YP_009004150.1">
    <property type="nucleotide sequence ID" value="NC_023545.1"/>
</dbReference>
<organism evidence="1">
    <name type="scientific">Tsukubamonas globosa</name>
    <dbReference type="NCBI Taxonomy" id="875863"/>
    <lineage>
        <taxon>Eukaryota</taxon>
        <taxon>Discoba</taxon>
        <taxon>Tsukubamonadida</taxon>
        <taxon>Tsukubamonadidae</taxon>
        <taxon>Tsukubamonas</taxon>
    </lineage>
</organism>
<reference evidence="1" key="1">
    <citation type="journal article" date="2014" name="Genome Biol. Evol.">
        <title>Gene Content Evolution in Discobid Mitochondria Deduced from the Phylogenetic Position and Complete Mitochondrial Genome of Tsukubamonas globosa.</title>
        <authorList>
            <person name="Kamikawa R."/>
            <person name="Kolisko M."/>
            <person name="Nishimura Y."/>
            <person name="Yabuki A."/>
            <person name="Brown M.W."/>
            <person name="Ishikawa S.A."/>
            <person name="Ishida K."/>
            <person name="Roger A.J."/>
            <person name="Hashimoto T."/>
            <person name="Inagaki Y."/>
        </authorList>
    </citation>
    <scope>NUCLEOTIDE SEQUENCE</scope>
</reference>
<sequence length="125" mass="14455">MLEQQYLRATSIMYMNNMESPGQLEYIYPAKINYNHQDMDCKRGLTQELRSKESWYRTLSILVPGSFKEMGETLRTMEQQRAVLENCIAHPGPCFDADDNLAKTQLNARIKLYTQTPLSPKSAPF</sequence>
<keyword evidence="1" id="KW-0496">Mitochondrion</keyword>
<geneLocation type="mitochondrion" evidence="1"/>
<dbReference type="AlphaFoldDB" id="W8VY39"/>
<protein>
    <submittedName>
        <fullName evidence="1">Uncharacterized protein</fullName>
    </submittedName>
</protein>
<dbReference type="EMBL" id="AB854048">
    <property type="protein sequence ID" value="BAO51992.1"/>
    <property type="molecule type" value="Genomic_DNA"/>
</dbReference>
<name>W8VY39_9EUKA</name>
<evidence type="ECO:0000313" key="1">
    <source>
        <dbReference type="EMBL" id="BAO51992.1"/>
    </source>
</evidence>